<organism evidence="2 3">
    <name type="scientific">Tanacetum coccineum</name>
    <dbReference type="NCBI Taxonomy" id="301880"/>
    <lineage>
        <taxon>Eukaryota</taxon>
        <taxon>Viridiplantae</taxon>
        <taxon>Streptophyta</taxon>
        <taxon>Embryophyta</taxon>
        <taxon>Tracheophyta</taxon>
        <taxon>Spermatophyta</taxon>
        <taxon>Magnoliopsida</taxon>
        <taxon>eudicotyledons</taxon>
        <taxon>Gunneridae</taxon>
        <taxon>Pentapetalae</taxon>
        <taxon>asterids</taxon>
        <taxon>campanulids</taxon>
        <taxon>Asterales</taxon>
        <taxon>Asteraceae</taxon>
        <taxon>Asteroideae</taxon>
        <taxon>Anthemideae</taxon>
        <taxon>Anthemidinae</taxon>
        <taxon>Tanacetum</taxon>
    </lineage>
</organism>
<proteinExistence type="predicted"/>
<dbReference type="Proteomes" id="UP001151760">
    <property type="component" value="Unassembled WGS sequence"/>
</dbReference>
<sequence length="155" mass="16422">MTGLHSRLLESNVSLSPQYLNLQLLKLHGSLGIVMSVYKTVIDSIGHSGSWLSRIRQQKSPNSKLGLGRVSSSLFQGGVSASGISALRLVDGAALIWAMDALVRGGQIHGDKKNGSSGGVENVVACSQQLSGSLLKDPQRTIPPHDRASVVNRQL</sequence>
<reference evidence="2" key="1">
    <citation type="journal article" date="2022" name="Int. J. Mol. Sci.">
        <title>Draft Genome of Tanacetum Coccineum: Genomic Comparison of Closely Related Tanacetum-Family Plants.</title>
        <authorList>
            <person name="Yamashiro T."/>
            <person name="Shiraishi A."/>
            <person name="Nakayama K."/>
            <person name="Satake H."/>
        </authorList>
    </citation>
    <scope>NUCLEOTIDE SEQUENCE</scope>
</reference>
<feature type="region of interest" description="Disordered" evidence="1">
    <location>
        <begin position="135"/>
        <end position="155"/>
    </location>
</feature>
<feature type="compositionally biased region" description="Basic and acidic residues" evidence="1">
    <location>
        <begin position="137"/>
        <end position="148"/>
    </location>
</feature>
<comment type="caution">
    <text evidence="2">The sequence shown here is derived from an EMBL/GenBank/DDBJ whole genome shotgun (WGS) entry which is preliminary data.</text>
</comment>
<dbReference type="EMBL" id="BQNB010009132">
    <property type="protein sequence ID" value="GJS59195.1"/>
    <property type="molecule type" value="Genomic_DNA"/>
</dbReference>
<name>A0ABQ4X2F9_9ASTR</name>
<evidence type="ECO:0000256" key="1">
    <source>
        <dbReference type="SAM" id="MobiDB-lite"/>
    </source>
</evidence>
<reference evidence="2" key="2">
    <citation type="submission" date="2022-01" db="EMBL/GenBank/DDBJ databases">
        <authorList>
            <person name="Yamashiro T."/>
            <person name="Shiraishi A."/>
            <person name="Satake H."/>
            <person name="Nakayama K."/>
        </authorList>
    </citation>
    <scope>NUCLEOTIDE SEQUENCE</scope>
</reference>
<protein>
    <submittedName>
        <fullName evidence="2">Uncharacterized protein</fullName>
    </submittedName>
</protein>
<evidence type="ECO:0000313" key="3">
    <source>
        <dbReference type="Proteomes" id="UP001151760"/>
    </source>
</evidence>
<gene>
    <name evidence="2" type="ORF">Tco_0653979</name>
</gene>
<evidence type="ECO:0000313" key="2">
    <source>
        <dbReference type="EMBL" id="GJS59195.1"/>
    </source>
</evidence>
<keyword evidence="3" id="KW-1185">Reference proteome</keyword>
<accession>A0ABQ4X2F9</accession>